<evidence type="ECO:0000313" key="8">
    <source>
        <dbReference type="Proteomes" id="UP001162741"/>
    </source>
</evidence>
<evidence type="ECO:0000256" key="4">
    <source>
        <dbReference type="ARBA" id="ARBA00023136"/>
    </source>
</evidence>
<keyword evidence="3 5" id="KW-1133">Transmembrane helix</keyword>
<feature type="transmembrane region" description="Helical" evidence="5">
    <location>
        <begin position="410"/>
        <end position="430"/>
    </location>
</feature>
<feature type="transmembrane region" description="Helical" evidence="5">
    <location>
        <begin position="168"/>
        <end position="187"/>
    </location>
</feature>
<protein>
    <submittedName>
        <fullName evidence="7">MFS transporter</fullName>
    </submittedName>
</protein>
<gene>
    <name evidence="7" type="ORF">MKQ68_17130</name>
</gene>
<dbReference type="Proteomes" id="UP001162741">
    <property type="component" value="Chromosome"/>
</dbReference>
<keyword evidence="8" id="KW-1185">Reference proteome</keyword>
<feature type="transmembrane region" description="Helical" evidence="5">
    <location>
        <begin position="240"/>
        <end position="260"/>
    </location>
</feature>
<dbReference type="EMBL" id="CP107006">
    <property type="protein sequence ID" value="UYQ91811.1"/>
    <property type="molecule type" value="Genomic_DNA"/>
</dbReference>
<dbReference type="PANTHER" id="PTHR11662">
    <property type="entry name" value="SOLUTE CARRIER FAMILY 17"/>
    <property type="match status" value="1"/>
</dbReference>
<evidence type="ECO:0000256" key="2">
    <source>
        <dbReference type="ARBA" id="ARBA00022692"/>
    </source>
</evidence>
<dbReference type="InterPro" id="IPR020846">
    <property type="entry name" value="MFS_dom"/>
</dbReference>
<dbReference type="PROSITE" id="PS50850">
    <property type="entry name" value="MFS"/>
    <property type="match status" value="1"/>
</dbReference>
<feature type="transmembrane region" description="Helical" evidence="5">
    <location>
        <begin position="369"/>
        <end position="390"/>
    </location>
</feature>
<comment type="subcellular location">
    <subcellularLocation>
        <location evidence="1">Membrane</location>
        <topology evidence="1">Multi-pass membrane protein</topology>
    </subcellularLocation>
</comment>
<dbReference type="Pfam" id="PF07690">
    <property type="entry name" value="MFS_1"/>
    <property type="match status" value="1"/>
</dbReference>
<evidence type="ECO:0000256" key="1">
    <source>
        <dbReference type="ARBA" id="ARBA00004141"/>
    </source>
</evidence>
<evidence type="ECO:0000313" key="7">
    <source>
        <dbReference type="EMBL" id="UYQ91811.1"/>
    </source>
</evidence>
<keyword evidence="2 5" id="KW-0812">Transmembrane</keyword>
<feature type="domain" description="Major facilitator superfamily (MFS) profile" evidence="6">
    <location>
        <begin position="13"/>
        <end position="434"/>
    </location>
</feature>
<reference evidence="7" key="1">
    <citation type="submission" date="2022-10" db="EMBL/GenBank/DDBJ databases">
        <title>Chitinophaga sp. nov., isolated from soil.</title>
        <authorList>
            <person name="Jeon C.O."/>
        </authorList>
    </citation>
    <scope>NUCLEOTIDE SEQUENCE</scope>
    <source>
        <strain evidence="7">R8</strain>
    </source>
</reference>
<name>A0ABY6J0B2_9BACT</name>
<dbReference type="SUPFAM" id="SSF103473">
    <property type="entry name" value="MFS general substrate transporter"/>
    <property type="match status" value="1"/>
</dbReference>
<dbReference type="CDD" id="cd17319">
    <property type="entry name" value="MFS_ExuT_GudP_like"/>
    <property type="match status" value="1"/>
</dbReference>
<feature type="transmembrane region" description="Helical" evidence="5">
    <location>
        <begin position="314"/>
        <end position="332"/>
    </location>
</feature>
<dbReference type="RefSeq" id="WP_264280179.1">
    <property type="nucleotide sequence ID" value="NZ_CP107006.1"/>
</dbReference>
<feature type="transmembrane region" description="Helical" evidence="5">
    <location>
        <begin position="52"/>
        <end position="71"/>
    </location>
</feature>
<sequence length="439" mass="48503">MNSTVMSRYRWNVVTLLFFATTINYIDRQVMGLLKDDLAKAFNWTETDYGNLVTAFSAAYAIGLLAFGRIVDKLGSKMGYTISITLWSIAAMANAAAKSTFGFGAARVALGFGEGGNFPSAIKATAEWFPKKERAFATGIFNAGANIGAVVGPAIVYGIARQQGWESAFLWTGAIGFVWLVLWWVFYEVPARHKKINKAEFDYIHSDEITPADPVATEAAIQEPQKKIPWVKLFGIRQTWAFLFGKLLTDPVWWFFLFWMPSYLSNTYNVNMKDSLGLPIIVIYTITSVGSIGGGWLSSYLIKRGWPIFKARKTSMLIFAVCVLPVMLIQYVDNLWTAVLLLSLATAAHQAWSANIFTTASDMFPKSALSSVVGIGGMAGSVGGMLFPLVVGAMLDHYKVLGNINTGYNLLFTICAFAYLLAWLLMHLFAPKMEMVEVK</sequence>
<evidence type="ECO:0000256" key="3">
    <source>
        <dbReference type="ARBA" id="ARBA00022989"/>
    </source>
</evidence>
<accession>A0ABY6J0B2</accession>
<dbReference type="InterPro" id="IPR000849">
    <property type="entry name" value="Sugar_P_transporter"/>
</dbReference>
<dbReference type="PIRSF" id="PIRSF002808">
    <property type="entry name" value="Hexose_phosphate_transp"/>
    <property type="match status" value="1"/>
</dbReference>
<proteinExistence type="predicted"/>
<feature type="transmembrane region" description="Helical" evidence="5">
    <location>
        <begin position="280"/>
        <end position="302"/>
    </location>
</feature>
<dbReference type="InterPro" id="IPR011701">
    <property type="entry name" value="MFS"/>
</dbReference>
<dbReference type="InterPro" id="IPR036259">
    <property type="entry name" value="MFS_trans_sf"/>
</dbReference>
<evidence type="ECO:0000259" key="6">
    <source>
        <dbReference type="PROSITE" id="PS50850"/>
    </source>
</evidence>
<evidence type="ECO:0000256" key="5">
    <source>
        <dbReference type="SAM" id="Phobius"/>
    </source>
</evidence>
<organism evidence="7 8">
    <name type="scientific">Chitinophaga horti</name>
    <dbReference type="NCBI Taxonomy" id="2920382"/>
    <lineage>
        <taxon>Bacteria</taxon>
        <taxon>Pseudomonadati</taxon>
        <taxon>Bacteroidota</taxon>
        <taxon>Chitinophagia</taxon>
        <taxon>Chitinophagales</taxon>
        <taxon>Chitinophagaceae</taxon>
        <taxon>Chitinophaga</taxon>
    </lineage>
</organism>
<dbReference type="InterPro" id="IPR050382">
    <property type="entry name" value="MFS_Na/Anion_cotransporter"/>
</dbReference>
<dbReference type="PANTHER" id="PTHR11662:SF285">
    <property type="entry name" value="HEXURONATE TRANSPORTER"/>
    <property type="match status" value="1"/>
</dbReference>
<dbReference type="Gene3D" id="1.20.1250.20">
    <property type="entry name" value="MFS general substrate transporter like domains"/>
    <property type="match status" value="2"/>
</dbReference>
<keyword evidence="4 5" id="KW-0472">Membrane</keyword>
<feature type="transmembrane region" description="Helical" evidence="5">
    <location>
        <begin position="135"/>
        <end position="156"/>
    </location>
</feature>